<gene>
    <name evidence="1" type="ORF">EJD97_002071</name>
</gene>
<sequence length="64" mass="7252">QPNSNELSPSTIPTDTTESISIHRPNLVFFPKNRNQHNKLAVTSSRRVYEIAPCEIVFCSNHTN</sequence>
<protein>
    <submittedName>
        <fullName evidence="1">Uncharacterized protein</fullName>
    </submittedName>
</protein>
<reference evidence="1" key="1">
    <citation type="submission" date="2019-05" db="EMBL/GenBank/DDBJ databases">
        <title>The de novo reference genome and transcriptome assemblies of the wild tomato species Solanum chilense.</title>
        <authorList>
            <person name="Stam R."/>
            <person name="Nosenko T."/>
            <person name="Hoerger A.C."/>
            <person name="Stephan W."/>
            <person name="Seidel M.A."/>
            <person name="Kuhn J.M.M."/>
            <person name="Haberer G."/>
            <person name="Tellier A."/>
        </authorList>
    </citation>
    <scope>NUCLEOTIDE SEQUENCE</scope>
    <source>
        <tissue evidence="1">Mature leaves</tissue>
    </source>
</reference>
<dbReference type="EMBL" id="RXGB01012374">
    <property type="protein sequence ID" value="TMW83331.1"/>
    <property type="molecule type" value="Genomic_DNA"/>
</dbReference>
<proteinExistence type="predicted"/>
<evidence type="ECO:0000313" key="1">
    <source>
        <dbReference type="EMBL" id="TMW83331.1"/>
    </source>
</evidence>
<feature type="non-terminal residue" evidence="1">
    <location>
        <position position="1"/>
    </location>
</feature>
<organism evidence="1">
    <name type="scientific">Solanum chilense</name>
    <name type="common">Tomato</name>
    <name type="synonym">Lycopersicon chilense</name>
    <dbReference type="NCBI Taxonomy" id="4083"/>
    <lineage>
        <taxon>Eukaryota</taxon>
        <taxon>Viridiplantae</taxon>
        <taxon>Streptophyta</taxon>
        <taxon>Embryophyta</taxon>
        <taxon>Tracheophyta</taxon>
        <taxon>Spermatophyta</taxon>
        <taxon>Magnoliopsida</taxon>
        <taxon>eudicotyledons</taxon>
        <taxon>Gunneridae</taxon>
        <taxon>Pentapetalae</taxon>
        <taxon>asterids</taxon>
        <taxon>lamiids</taxon>
        <taxon>Solanales</taxon>
        <taxon>Solanaceae</taxon>
        <taxon>Solanoideae</taxon>
        <taxon>Solaneae</taxon>
        <taxon>Solanum</taxon>
        <taxon>Solanum subgen. Lycopersicon</taxon>
    </lineage>
</organism>
<dbReference type="AlphaFoldDB" id="A0A6N2AQ69"/>
<name>A0A6N2AQ69_SOLCI</name>
<comment type="caution">
    <text evidence="1">The sequence shown here is derived from an EMBL/GenBank/DDBJ whole genome shotgun (WGS) entry which is preliminary data.</text>
</comment>
<accession>A0A6N2AQ69</accession>